<dbReference type="PRINTS" id="PR00080">
    <property type="entry name" value="SDRFAMILY"/>
</dbReference>
<dbReference type="Pfam" id="PF00106">
    <property type="entry name" value="adh_short"/>
    <property type="match status" value="1"/>
</dbReference>
<organism evidence="2">
    <name type="scientific">marine metagenome</name>
    <dbReference type="NCBI Taxonomy" id="408172"/>
    <lineage>
        <taxon>unclassified sequences</taxon>
        <taxon>metagenomes</taxon>
        <taxon>ecological metagenomes</taxon>
    </lineage>
</organism>
<reference evidence="2" key="1">
    <citation type="submission" date="2018-05" db="EMBL/GenBank/DDBJ databases">
        <authorList>
            <person name="Lanie J.A."/>
            <person name="Ng W.-L."/>
            <person name="Kazmierczak K.M."/>
            <person name="Andrzejewski T.M."/>
            <person name="Davidsen T.M."/>
            <person name="Wayne K.J."/>
            <person name="Tettelin H."/>
            <person name="Glass J.I."/>
            <person name="Rusch D."/>
            <person name="Podicherti R."/>
            <person name="Tsui H.-C.T."/>
            <person name="Winkler M.E."/>
        </authorList>
    </citation>
    <scope>NUCLEOTIDE SEQUENCE</scope>
</reference>
<dbReference type="PANTHER" id="PTHR43157">
    <property type="entry name" value="PHOSPHATIDYLINOSITOL-GLYCAN BIOSYNTHESIS CLASS F PROTEIN-RELATED"/>
    <property type="match status" value="1"/>
</dbReference>
<proteinExistence type="predicted"/>
<dbReference type="PRINTS" id="PR00081">
    <property type="entry name" value="GDHRDH"/>
</dbReference>
<evidence type="ECO:0000256" key="1">
    <source>
        <dbReference type="ARBA" id="ARBA00023002"/>
    </source>
</evidence>
<dbReference type="CDD" id="cd05327">
    <property type="entry name" value="retinol-DH_like_SDR_c_like"/>
    <property type="match status" value="1"/>
</dbReference>
<keyword evidence="1" id="KW-0560">Oxidoreductase</keyword>
<dbReference type="InterPro" id="IPR002347">
    <property type="entry name" value="SDR_fam"/>
</dbReference>
<dbReference type="GO" id="GO:0016491">
    <property type="term" value="F:oxidoreductase activity"/>
    <property type="evidence" value="ECO:0007669"/>
    <property type="project" value="UniProtKB-KW"/>
</dbReference>
<dbReference type="AlphaFoldDB" id="A0A382C9P8"/>
<protein>
    <submittedName>
        <fullName evidence="2">Uncharacterized protein</fullName>
    </submittedName>
</protein>
<gene>
    <name evidence="2" type="ORF">METZ01_LOCUS174847</name>
</gene>
<sequence length="290" mass="32314">MKKSEVLQGKTCLITGATSGIGRSSALQLSKMGADICFIARSENKAESLSKEIFELTKKKPFYIIADLSSLHEIERAANEFINSKKKLHILLNNAGIVNTERKVTVDGYEEVFAVNHLSYFALTLRLIDKIKESAPARIVNVSSGAHKVLKRINFKDIHSKNLYKTFIAYGQSKLANILFTRKLAYLLEKENITVNCLHPGWVSTSLGQQNTNRTLLAYLMGFFSPLFAKNSLKGAETQIYLCSSEEVSGITGEYFSDCKIADISEGAKNIADTDNLWELSLKLTNLKYP</sequence>
<dbReference type="SUPFAM" id="SSF51735">
    <property type="entry name" value="NAD(P)-binding Rossmann-fold domains"/>
    <property type="match status" value="1"/>
</dbReference>
<accession>A0A382C9P8</accession>
<evidence type="ECO:0000313" key="2">
    <source>
        <dbReference type="EMBL" id="SVB21993.1"/>
    </source>
</evidence>
<dbReference type="EMBL" id="UINC01033158">
    <property type="protein sequence ID" value="SVB21993.1"/>
    <property type="molecule type" value="Genomic_DNA"/>
</dbReference>
<name>A0A382C9P8_9ZZZZ</name>
<dbReference type="Gene3D" id="3.40.50.720">
    <property type="entry name" value="NAD(P)-binding Rossmann-like Domain"/>
    <property type="match status" value="1"/>
</dbReference>
<dbReference type="PANTHER" id="PTHR43157:SF31">
    <property type="entry name" value="PHOSPHATIDYLINOSITOL-GLYCAN BIOSYNTHESIS CLASS F PROTEIN"/>
    <property type="match status" value="1"/>
</dbReference>
<dbReference type="InterPro" id="IPR036291">
    <property type="entry name" value="NAD(P)-bd_dom_sf"/>
</dbReference>